<proteinExistence type="predicted"/>
<keyword evidence="3" id="KW-1185">Reference proteome</keyword>
<dbReference type="Proteomes" id="UP001363460">
    <property type="component" value="Chromosome"/>
</dbReference>
<organism evidence="2 3">
    <name type="scientific">Brevundimonas olei</name>
    <dbReference type="NCBI Taxonomy" id="657642"/>
    <lineage>
        <taxon>Bacteria</taxon>
        <taxon>Pseudomonadati</taxon>
        <taxon>Pseudomonadota</taxon>
        <taxon>Alphaproteobacteria</taxon>
        <taxon>Caulobacterales</taxon>
        <taxon>Caulobacteraceae</taxon>
        <taxon>Brevundimonas</taxon>
    </lineage>
</organism>
<dbReference type="RefSeq" id="WP_338577217.1">
    <property type="nucleotide sequence ID" value="NZ_CP146369.1"/>
</dbReference>
<evidence type="ECO:0000313" key="2">
    <source>
        <dbReference type="EMBL" id="WWT54806.1"/>
    </source>
</evidence>
<name>A0ABZ2ICT6_9CAUL</name>
<feature type="region of interest" description="Disordered" evidence="1">
    <location>
        <begin position="45"/>
        <end position="69"/>
    </location>
</feature>
<evidence type="ECO:0000313" key="3">
    <source>
        <dbReference type="Proteomes" id="UP001363460"/>
    </source>
</evidence>
<dbReference type="InterPro" id="IPR044000">
    <property type="entry name" value="Phage_tube_2"/>
</dbReference>
<dbReference type="Pfam" id="PF18906">
    <property type="entry name" value="Phage_tube_2"/>
    <property type="match status" value="1"/>
</dbReference>
<protein>
    <submittedName>
        <fullName evidence="2">Phage tail tube protein</fullName>
    </submittedName>
</protein>
<gene>
    <name evidence="2" type="ORF">V8J38_16385</name>
</gene>
<evidence type="ECO:0000256" key="1">
    <source>
        <dbReference type="SAM" id="MobiDB-lite"/>
    </source>
</evidence>
<dbReference type="EMBL" id="CP146369">
    <property type="protein sequence ID" value="WWT54806.1"/>
    <property type="molecule type" value="Genomic_DNA"/>
</dbReference>
<feature type="compositionally biased region" description="Basic and acidic residues" evidence="1">
    <location>
        <begin position="52"/>
        <end position="65"/>
    </location>
</feature>
<reference evidence="2 3" key="1">
    <citation type="submission" date="2024-02" db="EMBL/GenBank/DDBJ databases">
        <title>Distribution and functional of Brevundimonas-related endobacteria within Verticillium dahliae.</title>
        <authorList>
            <person name="Zeng H."/>
        </authorList>
    </citation>
    <scope>NUCLEOTIDE SEQUENCE [LARGE SCALE GENOMIC DNA]</scope>
    <source>
        <strain evidence="2 3">TRM 44200</strain>
    </source>
</reference>
<accession>A0ABZ2ICT6</accession>
<sequence>MARRRARGSNAGMALEFEQAYGFPQPSGYRRMSFVSAALGEEQPLISGDLRGQGREPDEPDRDAADNQGDVVVPMCARQFGLWLKMGFGAPTTSAGKPARGSIIFSSQPANNATISVGGQTFTFVTGTPTANQIKIGTTVAYTVANAVRILNSSTVAGVAAASYRQNDRGNGILIQHDALGVAGNAFAIEAGATPASNAVASGATLAGGAASGGYRHIFTSGAVELPSAAIEIQHPEVPSYHMNFGVKLGVIAIQMQRGGNLTATLSLVAQGEEPATEASAAGTLDDGLEVARFSQFAGTVLRYGSPIADLVSGQLNLSNGLDPVPGIRGDGRITGLDEGDPAYTGQLGVRYSGPELQQQAENGEPCDLEYSWTRPGSDFSLRIILHRVFLPKAKKPVTGGGAVQATYAFQAALDRAAGHSVTIILDNDVAGSAYGV</sequence>